<accession>A0A6A5WIH8</accession>
<protein>
    <submittedName>
        <fullName evidence="2">Uncharacterized protein</fullName>
    </submittedName>
</protein>
<reference evidence="2" key="1">
    <citation type="journal article" date="2020" name="Stud. Mycol.">
        <title>101 Dothideomycetes genomes: a test case for predicting lifestyles and emergence of pathogens.</title>
        <authorList>
            <person name="Haridas S."/>
            <person name="Albert R."/>
            <person name="Binder M."/>
            <person name="Bloem J."/>
            <person name="Labutti K."/>
            <person name="Salamov A."/>
            <person name="Andreopoulos B."/>
            <person name="Baker S."/>
            <person name="Barry K."/>
            <person name="Bills G."/>
            <person name="Bluhm B."/>
            <person name="Cannon C."/>
            <person name="Castanera R."/>
            <person name="Culley D."/>
            <person name="Daum C."/>
            <person name="Ezra D."/>
            <person name="Gonzalez J."/>
            <person name="Henrissat B."/>
            <person name="Kuo A."/>
            <person name="Liang C."/>
            <person name="Lipzen A."/>
            <person name="Lutzoni F."/>
            <person name="Magnuson J."/>
            <person name="Mondo S."/>
            <person name="Nolan M."/>
            <person name="Ohm R."/>
            <person name="Pangilinan J."/>
            <person name="Park H.-J."/>
            <person name="Ramirez L."/>
            <person name="Alfaro M."/>
            <person name="Sun H."/>
            <person name="Tritt A."/>
            <person name="Yoshinaga Y."/>
            <person name="Zwiers L.-H."/>
            <person name="Turgeon B."/>
            <person name="Goodwin S."/>
            <person name="Spatafora J."/>
            <person name="Crous P."/>
            <person name="Grigoriev I."/>
        </authorList>
    </citation>
    <scope>NUCLEOTIDE SEQUENCE</scope>
    <source>
        <strain evidence="2">CBS 123094</strain>
    </source>
</reference>
<feature type="compositionally biased region" description="Acidic residues" evidence="1">
    <location>
        <begin position="526"/>
        <end position="535"/>
    </location>
</feature>
<keyword evidence="3" id="KW-1185">Reference proteome</keyword>
<dbReference type="AlphaFoldDB" id="A0A6A5WIH8"/>
<evidence type="ECO:0000313" key="3">
    <source>
        <dbReference type="Proteomes" id="UP000799779"/>
    </source>
</evidence>
<gene>
    <name evidence="2" type="ORF">P154DRAFT_605665</name>
</gene>
<proteinExistence type="predicted"/>
<name>A0A6A5WIH8_9PLEO</name>
<evidence type="ECO:0000256" key="1">
    <source>
        <dbReference type="SAM" id="MobiDB-lite"/>
    </source>
</evidence>
<evidence type="ECO:0000313" key="2">
    <source>
        <dbReference type="EMBL" id="KAF1997476.1"/>
    </source>
</evidence>
<dbReference type="Proteomes" id="UP000799779">
    <property type="component" value="Unassembled WGS sequence"/>
</dbReference>
<feature type="region of interest" description="Disordered" evidence="1">
    <location>
        <begin position="520"/>
        <end position="544"/>
    </location>
</feature>
<sequence length="564" mass="63690">MPYCDYTTDPNVVVCKEDVLDFGDGDFGDDQGLSDELSSLNMIPNAEFTGVDVSGASRLPSRQLADEELLIPDFISLQIDTINRTLAEVKSTVFDIRDPNAIKRLQEIGSEEAIASAIHEMQFTCCVVPEAYPDVLRVFPLKGPPPHASMENTNDEANPDDIGDGGYQDSEFSKEALAEFHRIQEREASFFPTVFKRATDRNSNFEYASIEFFRKENLETMDLLMLLAEILSKFPNLARISYVFEPEKVPARYLHLCGQEASPDLWNWTLSKDREGVIGAQIGLVLLLWSLSATLIQPKHLQLAVVGETYWAFCIPRMPGYVWAFNPNGDSALEVIRQVCSKVETLTLNSIKEPEGFQPAFWTRDIPLTQASFPVLRALELDRSKLGRDDLLYTQTRVSSIWQPTKVTSVTIVGYVGLSGEVLDFLRAYGQHLQTVIFRNPNLIEWRSVLRMLQTLQLVKLGLYYDQASITEEAVAGLSKIQQSHFQASARTVEIAPVDLWSMVEQYDLQQHLEGFMIGPGPYQETYEDPPEDDLSERADPSEDLRRGYEYEMNVADGEMMDVD</sequence>
<dbReference type="EMBL" id="ML977613">
    <property type="protein sequence ID" value="KAF1997476.1"/>
    <property type="molecule type" value="Genomic_DNA"/>
</dbReference>
<organism evidence="2 3">
    <name type="scientific">Amniculicola lignicola CBS 123094</name>
    <dbReference type="NCBI Taxonomy" id="1392246"/>
    <lineage>
        <taxon>Eukaryota</taxon>
        <taxon>Fungi</taxon>
        <taxon>Dikarya</taxon>
        <taxon>Ascomycota</taxon>
        <taxon>Pezizomycotina</taxon>
        <taxon>Dothideomycetes</taxon>
        <taxon>Pleosporomycetidae</taxon>
        <taxon>Pleosporales</taxon>
        <taxon>Amniculicolaceae</taxon>
        <taxon>Amniculicola</taxon>
    </lineage>
</organism>